<dbReference type="Proteomes" id="UP001163823">
    <property type="component" value="Chromosome 2"/>
</dbReference>
<evidence type="ECO:0000259" key="1">
    <source>
        <dbReference type="PROSITE" id="PS51485"/>
    </source>
</evidence>
<dbReference type="GO" id="GO:0009055">
    <property type="term" value="F:electron transfer activity"/>
    <property type="evidence" value="ECO:0007669"/>
    <property type="project" value="InterPro"/>
</dbReference>
<gene>
    <name evidence="2" type="ORF">O6P43_002393</name>
</gene>
<reference evidence="2" key="1">
    <citation type="journal article" date="2023" name="Science">
        <title>Elucidation of the pathway for biosynthesis of saponin adjuvants from the soapbark tree.</title>
        <authorList>
            <person name="Reed J."/>
            <person name="Orme A."/>
            <person name="El-Demerdash A."/>
            <person name="Owen C."/>
            <person name="Martin L.B.B."/>
            <person name="Misra R.C."/>
            <person name="Kikuchi S."/>
            <person name="Rejzek M."/>
            <person name="Martin A.C."/>
            <person name="Harkess A."/>
            <person name="Leebens-Mack J."/>
            <person name="Louveau T."/>
            <person name="Stephenson M.J."/>
            <person name="Osbourn A."/>
        </authorList>
    </citation>
    <scope>NUCLEOTIDE SEQUENCE</scope>
    <source>
        <strain evidence="2">S10</strain>
    </source>
</reference>
<dbReference type="InterPro" id="IPR003245">
    <property type="entry name" value="Phytocyanin_dom"/>
</dbReference>
<proteinExistence type="predicted"/>
<dbReference type="InterPro" id="IPR008972">
    <property type="entry name" value="Cupredoxin"/>
</dbReference>
<evidence type="ECO:0000313" key="3">
    <source>
        <dbReference type="Proteomes" id="UP001163823"/>
    </source>
</evidence>
<keyword evidence="3" id="KW-1185">Reference proteome</keyword>
<comment type="caution">
    <text evidence="2">The sequence shown here is derived from an EMBL/GenBank/DDBJ whole genome shotgun (WGS) entry which is preliminary data.</text>
</comment>
<organism evidence="2 3">
    <name type="scientific">Quillaja saponaria</name>
    <name type="common">Soap bark tree</name>
    <dbReference type="NCBI Taxonomy" id="32244"/>
    <lineage>
        <taxon>Eukaryota</taxon>
        <taxon>Viridiplantae</taxon>
        <taxon>Streptophyta</taxon>
        <taxon>Embryophyta</taxon>
        <taxon>Tracheophyta</taxon>
        <taxon>Spermatophyta</taxon>
        <taxon>Magnoliopsida</taxon>
        <taxon>eudicotyledons</taxon>
        <taxon>Gunneridae</taxon>
        <taxon>Pentapetalae</taxon>
        <taxon>rosids</taxon>
        <taxon>fabids</taxon>
        <taxon>Fabales</taxon>
        <taxon>Quillajaceae</taxon>
        <taxon>Quillaja</taxon>
    </lineage>
</organism>
<dbReference type="KEGG" id="qsa:O6P43_002393"/>
<sequence length="94" mass="11102">MNTSPAKFTLNQTGEYYFTCTYRTHCSNGQKLTIEVLALPLHQEKRLPETLLLHQKDFPLVHRLPMKHHPLLELLRLHQRAHHRLILLLSLLFS</sequence>
<feature type="domain" description="Phytocyanin" evidence="1">
    <location>
        <begin position="1"/>
        <end position="38"/>
    </location>
</feature>
<accession>A0AAD7VKE7</accession>
<dbReference type="PROSITE" id="PS51485">
    <property type="entry name" value="PHYTOCYANIN"/>
    <property type="match status" value="1"/>
</dbReference>
<name>A0AAD7VKE7_QUISA</name>
<evidence type="ECO:0000313" key="2">
    <source>
        <dbReference type="EMBL" id="KAJ7978938.1"/>
    </source>
</evidence>
<protein>
    <submittedName>
        <fullName evidence="2">Blue copper protein</fullName>
    </submittedName>
</protein>
<dbReference type="AlphaFoldDB" id="A0AAD7VKE7"/>
<dbReference type="EMBL" id="JARAOO010000002">
    <property type="protein sequence ID" value="KAJ7978938.1"/>
    <property type="molecule type" value="Genomic_DNA"/>
</dbReference>
<dbReference type="Gene3D" id="2.60.40.420">
    <property type="entry name" value="Cupredoxins - blue copper proteins"/>
    <property type="match status" value="1"/>
</dbReference>
<dbReference type="SUPFAM" id="SSF49503">
    <property type="entry name" value="Cupredoxins"/>
    <property type="match status" value="1"/>
</dbReference>